<evidence type="ECO:0000313" key="4">
    <source>
        <dbReference type="Proteomes" id="UP000652198"/>
    </source>
</evidence>
<evidence type="ECO:0000313" key="3">
    <source>
        <dbReference type="EMBL" id="NPT45650.1"/>
    </source>
</evidence>
<dbReference type="Proteomes" id="UP000652198">
    <property type="component" value="Unassembled WGS sequence"/>
</dbReference>
<organism evidence="3 4">
    <name type="scientific">Paraburkholderia solitsugae</name>
    <dbReference type="NCBI Taxonomy" id="2675748"/>
    <lineage>
        <taxon>Bacteria</taxon>
        <taxon>Pseudomonadati</taxon>
        <taxon>Pseudomonadota</taxon>
        <taxon>Betaproteobacteria</taxon>
        <taxon>Burkholderiales</taxon>
        <taxon>Burkholderiaceae</taxon>
        <taxon>Paraburkholderia</taxon>
    </lineage>
</organism>
<dbReference type="InterPro" id="IPR013094">
    <property type="entry name" value="AB_hydrolase_3"/>
</dbReference>
<reference evidence="3 4" key="1">
    <citation type="submission" date="2019-11" db="EMBL/GenBank/DDBJ databases">
        <title>Metabolism of dissolved organic matter in forest soils.</title>
        <authorList>
            <person name="Cyle K.T."/>
            <person name="Wilhelm R.C."/>
            <person name="Martinez C.E."/>
        </authorList>
    </citation>
    <scope>NUCLEOTIDE SEQUENCE [LARGE SCALE GENOMIC DNA]</scope>
    <source>
        <strain evidence="3 4">1N</strain>
    </source>
</reference>
<proteinExistence type="predicted"/>
<keyword evidence="4" id="KW-1185">Reference proteome</keyword>
<dbReference type="InterPro" id="IPR050300">
    <property type="entry name" value="GDXG_lipolytic_enzyme"/>
</dbReference>
<sequence>MNAKLEVDDVPISGHEQHIMLRSYRPTFEKRTLPIILYFHGGGFTSGDLEEADLAASQVAERIPAWVVSVGYSLAPEFPFPTAPEDAYIALAWAVRNARHYRADADRIGVAGHDAGGNIAAGLAAIARDRRQFRISAQALLAPLLDPSMTRLADLKDVPPIDRGADECARCYRAYLPQAMQRIHPYAAPIESRRLVGLPPTLIASAEHDLVRSDGEKYAAELIAAGVPAEVRRHTGATHQELASHPSVLVDVASFFRRRLGT</sequence>
<dbReference type="Pfam" id="PF07859">
    <property type="entry name" value="Abhydrolase_3"/>
    <property type="match status" value="1"/>
</dbReference>
<name>A0ABX2BXR8_9BURK</name>
<dbReference type="RefSeq" id="WP_172315927.1">
    <property type="nucleotide sequence ID" value="NZ_WOEY01000123.1"/>
</dbReference>
<evidence type="ECO:0000256" key="1">
    <source>
        <dbReference type="ARBA" id="ARBA00022801"/>
    </source>
</evidence>
<dbReference type="PANTHER" id="PTHR48081">
    <property type="entry name" value="AB HYDROLASE SUPERFAMILY PROTEIN C4A8.06C"/>
    <property type="match status" value="1"/>
</dbReference>
<dbReference type="EMBL" id="WOEY01000123">
    <property type="protein sequence ID" value="NPT45650.1"/>
    <property type="molecule type" value="Genomic_DNA"/>
</dbReference>
<accession>A0ABX2BXR8</accession>
<dbReference type="Gene3D" id="3.40.50.1820">
    <property type="entry name" value="alpha/beta hydrolase"/>
    <property type="match status" value="1"/>
</dbReference>
<dbReference type="SUPFAM" id="SSF53474">
    <property type="entry name" value="alpha/beta-Hydrolases"/>
    <property type="match status" value="1"/>
</dbReference>
<keyword evidence="1 3" id="KW-0378">Hydrolase</keyword>
<feature type="domain" description="Alpha/beta hydrolase fold-3" evidence="2">
    <location>
        <begin position="36"/>
        <end position="240"/>
    </location>
</feature>
<dbReference type="GO" id="GO:0016787">
    <property type="term" value="F:hydrolase activity"/>
    <property type="evidence" value="ECO:0007669"/>
    <property type="project" value="UniProtKB-KW"/>
</dbReference>
<dbReference type="InterPro" id="IPR029058">
    <property type="entry name" value="AB_hydrolase_fold"/>
</dbReference>
<gene>
    <name evidence="3" type="ORF">GNZ12_30890</name>
</gene>
<protein>
    <submittedName>
        <fullName evidence="3">Alpha/beta hydrolase fold domain-containing protein</fullName>
    </submittedName>
</protein>
<comment type="caution">
    <text evidence="3">The sequence shown here is derived from an EMBL/GenBank/DDBJ whole genome shotgun (WGS) entry which is preliminary data.</text>
</comment>
<evidence type="ECO:0000259" key="2">
    <source>
        <dbReference type="Pfam" id="PF07859"/>
    </source>
</evidence>
<dbReference type="PANTHER" id="PTHR48081:SF8">
    <property type="entry name" value="ALPHA_BETA HYDROLASE FOLD-3 DOMAIN-CONTAINING PROTEIN-RELATED"/>
    <property type="match status" value="1"/>
</dbReference>